<accession>A0ABY1JSA6</accession>
<dbReference type="InterPro" id="IPR057087">
    <property type="entry name" value="Gp12-like"/>
</dbReference>
<evidence type="ECO:0000313" key="2">
    <source>
        <dbReference type="EMBL" id="SIQ68090.1"/>
    </source>
</evidence>
<sequence length="155" mass="17300">MIPYDDIRLLIASGLAKHTGNPVINLNSGGDMPQGPFLTYDFPSLLEGDRGFPVVTQVGDKQISTETVHFTVSFLSYAPFVSDSVKNAMLARDWFKGNGRLPLKNMNVVLVELGAVTNRDVKIGNESERRQGFDVELRTLDIVEFDLEWIDKINI</sequence>
<evidence type="ECO:0000259" key="1">
    <source>
        <dbReference type="Pfam" id="PF23961"/>
    </source>
</evidence>
<dbReference type="EMBL" id="FTNK01000003">
    <property type="protein sequence ID" value="SIQ68090.1"/>
    <property type="molecule type" value="Genomic_DNA"/>
</dbReference>
<organism evidence="2 3">
    <name type="scientific">Paenibacillus macquariensis</name>
    <dbReference type="NCBI Taxonomy" id="948756"/>
    <lineage>
        <taxon>Bacteria</taxon>
        <taxon>Bacillati</taxon>
        <taxon>Bacillota</taxon>
        <taxon>Bacilli</taxon>
        <taxon>Bacillales</taxon>
        <taxon>Paenibacillaceae</taxon>
        <taxon>Paenibacillus</taxon>
    </lineage>
</organism>
<dbReference type="Proteomes" id="UP000186666">
    <property type="component" value="Unassembled WGS sequence"/>
</dbReference>
<evidence type="ECO:0000313" key="3">
    <source>
        <dbReference type="Proteomes" id="UP000186666"/>
    </source>
</evidence>
<protein>
    <recommendedName>
        <fullName evidence="1">Phage neck terminator protein gp12-like domain-containing protein</fullName>
    </recommendedName>
</protein>
<gene>
    <name evidence="2" type="ORF">SAMN05421578_103337</name>
</gene>
<keyword evidence="3" id="KW-1185">Reference proteome</keyword>
<proteinExistence type="predicted"/>
<name>A0ABY1JSA6_9BACL</name>
<reference evidence="2 3" key="1">
    <citation type="submission" date="2017-01" db="EMBL/GenBank/DDBJ databases">
        <authorList>
            <person name="Varghese N."/>
            <person name="Submissions S."/>
        </authorList>
    </citation>
    <scope>NUCLEOTIDE SEQUENCE [LARGE SCALE GENOMIC DNA]</scope>
    <source>
        <strain evidence="2 3">ATCC 23464</strain>
    </source>
</reference>
<dbReference type="Pfam" id="PF23961">
    <property type="entry name" value="Phage_tail_terminator_9"/>
    <property type="match status" value="1"/>
</dbReference>
<dbReference type="RefSeq" id="WP_068582787.1">
    <property type="nucleotide sequence ID" value="NZ_FTNK01000003.1"/>
</dbReference>
<comment type="caution">
    <text evidence="2">The sequence shown here is derived from an EMBL/GenBank/DDBJ whole genome shotgun (WGS) entry which is preliminary data.</text>
</comment>
<feature type="domain" description="Phage neck terminator protein gp12-like" evidence="1">
    <location>
        <begin position="14"/>
        <end position="154"/>
    </location>
</feature>
<dbReference type="NCBIfam" id="NF047498">
    <property type="entry name" value="LIC_12616_fam"/>
    <property type="match status" value="1"/>
</dbReference>